<gene>
    <name evidence="7" type="ORF">NQ317_002363</name>
</gene>
<dbReference type="Gene3D" id="1.20.58.90">
    <property type="match status" value="1"/>
</dbReference>
<comment type="similarity">
    <text evidence="2 6">Belongs to the TBCA family.</text>
</comment>
<evidence type="ECO:0000256" key="5">
    <source>
        <dbReference type="ARBA" id="ARBA00026055"/>
    </source>
</evidence>
<keyword evidence="4 6" id="KW-0143">Chaperone</keyword>
<evidence type="ECO:0000313" key="7">
    <source>
        <dbReference type="EMBL" id="KAJ8981769.1"/>
    </source>
</evidence>
<dbReference type="Proteomes" id="UP001162164">
    <property type="component" value="Unassembled WGS sequence"/>
</dbReference>
<dbReference type="InterPro" id="IPR004226">
    <property type="entry name" value="TBCA"/>
</dbReference>
<dbReference type="PANTHER" id="PTHR21500:SF0">
    <property type="entry name" value="TUBULIN-SPECIFIC CHAPERONE A"/>
    <property type="match status" value="1"/>
</dbReference>
<keyword evidence="8" id="KW-1185">Reference proteome</keyword>
<dbReference type="PANTHER" id="PTHR21500">
    <property type="entry name" value="TUBULIN-SPECIFIC CHAPERONE A"/>
    <property type="match status" value="1"/>
</dbReference>
<evidence type="ECO:0000256" key="2">
    <source>
        <dbReference type="ARBA" id="ARBA00006806"/>
    </source>
</evidence>
<evidence type="ECO:0000256" key="3">
    <source>
        <dbReference type="ARBA" id="ARBA00015002"/>
    </source>
</evidence>
<name>A0ABQ9JUN8_9CUCU</name>
<keyword evidence="6" id="KW-0206">Cytoskeleton</keyword>
<dbReference type="EMBL" id="JAPWTJ010000166">
    <property type="protein sequence ID" value="KAJ8981769.1"/>
    <property type="molecule type" value="Genomic_DNA"/>
</dbReference>
<dbReference type="SUPFAM" id="SSF46988">
    <property type="entry name" value="Tubulin chaperone cofactor A"/>
    <property type="match status" value="1"/>
</dbReference>
<keyword evidence="6" id="KW-0963">Cytoplasm</keyword>
<comment type="function">
    <text evidence="1">Tubulin-folding protein; involved in the early step of the tubulin folding pathway.</text>
</comment>
<evidence type="ECO:0000256" key="1">
    <source>
        <dbReference type="ARBA" id="ARBA00003046"/>
    </source>
</evidence>
<comment type="subunit">
    <text evidence="5 6">Supercomplex made of cofactors A to E. Cofactors A and D function by capturing and stabilizing tubulin in a quasi-native conformation. Cofactor E binds to the cofactor D-tubulin complex; interaction with cofactor C then causes the release of tubulin polypeptides that are committed to the native state.</text>
</comment>
<comment type="caution">
    <text evidence="7">The sequence shown here is derived from an EMBL/GenBank/DDBJ whole genome shotgun (WGS) entry which is preliminary data.</text>
</comment>
<proteinExistence type="inferred from homology"/>
<reference evidence="7" key="1">
    <citation type="journal article" date="2023" name="Insect Mol. Biol.">
        <title>Genome sequencing provides insights into the evolution of gene families encoding plant cell wall-degrading enzymes in longhorned beetles.</title>
        <authorList>
            <person name="Shin N.R."/>
            <person name="Okamura Y."/>
            <person name="Kirsch R."/>
            <person name="Pauchet Y."/>
        </authorList>
    </citation>
    <scope>NUCLEOTIDE SEQUENCE</scope>
    <source>
        <strain evidence="7">MMC_N1</strain>
    </source>
</reference>
<accession>A0ABQ9JUN8</accession>
<dbReference type="Pfam" id="PF02970">
    <property type="entry name" value="TBCA"/>
    <property type="match status" value="1"/>
</dbReference>
<organism evidence="7 8">
    <name type="scientific">Molorchus minor</name>
    <dbReference type="NCBI Taxonomy" id="1323400"/>
    <lineage>
        <taxon>Eukaryota</taxon>
        <taxon>Metazoa</taxon>
        <taxon>Ecdysozoa</taxon>
        <taxon>Arthropoda</taxon>
        <taxon>Hexapoda</taxon>
        <taxon>Insecta</taxon>
        <taxon>Pterygota</taxon>
        <taxon>Neoptera</taxon>
        <taxon>Endopterygota</taxon>
        <taxon>Coleoptera</taxon>
        <taxon>Polyphaga</taxon>
        <taxon>Cucujiformia</taxon>
        <taxon>Chrysomeloidea</taxon>
        <taxon>Cerambycidae</taxon>
        <taxon>Lamiinae</taxon>
        <taxon>Monochamini</taxon>
        <taxon>Molorchus</taxon>
    </lineage>
</organism>
<keyword evidence="6" id="KW-0493">Microtubule</keyword>
<evidence type="ECO:0000313" key="8">
    <source>
        <dbReference type="Proteomes" id="UP001162164"/>
    </source>
</evidence>
<comment type="subcellular location">
    <subcellularLocation>
        <location evidence="6">Cytoplasm</location>
        <location evidence="6">Cytoskeleton</location>
    </subcellularLocation>
</comment>
<protein>
    <recommendedName>
        <fullName evidence="3 6">Tubulin-specific chaperone A</fullName>
    </recommendedName>
</protein>
<evidence type="ECO:0000256" key="6">
    <source>
        <dbReference type="RuleBase" id="RU364030"/>
    </source>
</evidence>
<dbReference type="InterPro" id="IPR036126">
    <property type="entry name" value="TBCA_sf"/>
</dbReference>
<evidence type="ECO:0000256" key="4">
    <source>
        <dbReference type="ARBA" id="ARBA00023186"/>
    </source>
</evidence>
<sequence>MVINFTDVSSFSDGPLLSFLLRKEWMSTTSCKQEEVLTEALMMVPDCQRRLATAFEDLQKILNTEEDLKEIEDYLAAKKVLEEAKLQLPKSGEVHMC</sequence>